<protein>
    <recommendedName>
        <fullName evidence="1">TH1 domain-containing protein</fullName>
    </recommendedName>
</protein>
<dbReference type="GO" id="GO:0016459">
    <property type="term" value="C:myosin complex"/>
    <property type="evidence" value="ECO:0007669"/>
    <property type="project" value="InterPro"/>
</dbReference>
<dbReference type="AlphaFoldDB" id="A0A9P0NGL5"/>
<evidence type="ECO:0000313" key="3">
    <source>
        <dbReference type="Proteomes" id="UP001154329"/>
    </source>
</evidence>
<keyword evidence="3" id="KW-1185">Reference proteome</keyword>
<evidence type="ECO:0000259" key="1">
    <source>
        <dbReference type="PROSITE" id="PS51757"/>
    </source>
</evidence>
<dbReference type="EMBL" id="OU899034">
    <property type="protein sequence ID" value="CAH1716973.1"/>
    <property type="molecule type" value="Genomic_DNA"/>
</dbReference>
<reference evidence="2" key="1">
    <citation type="submission" date="2022-02" db="EMBL/GenBank/DDBJ databases">
        <authorList>
            <person name="King R."/>
        </authorList>
    </citation>
    <scope>NUCLEOTIDE SEQUENCE</scope>
</reference>
<dbReference type="InterPro" id="IPR010926">
    <property type="entry name" value="Myosin_TH1"/>
</dbReference>
<feature type="domain" description="TH1" evidence="1">
    <location>
        <begin position="137"/>
        <end position="319"/>
    </location>
</feature>
<accession>A0A9P0NGL5</accession>
<evidence type="ECO:0000313" key="2">
    <source>
        <dbReference type="EMBL" id="CAH1716973.1"/>
    </source>
</evidence>
<proteinExistence type="predicted"/>
<name>A0A9P0NGL5_APHGO</name>
<sequence>MFNSTKVKIVREGILIWFCVTANSQDISKELYSNTILKLNRMLITTPYIMVKEEFSFKRTFITHTRRQILHRLTRSIPNLRVLPRGWHKKIFIKATNKLRKVHMIWKNKRYKISQDLKRKKQIELKMLAEYLFKDKKCSYECNTRSLFLNERLNSLEKYLKMTFMRTLNEKYVYGVKVVKFDRKGYKRRTRLLILTNKSFCLNKILKNKLRPKEKIPLDFIKKLEVTSGMDNFLLIKISPQYKHNKGDIILEVPYLIEFVTKFINISGNYKLLNINKLGVNKKLLHDIKGSKSGVIELKEHNSTPSITKDKYKNLIVCG</sequence>
<dbReference type="GO" id="GO:0003774">
    <property type="term" value="F:cytoskeletal motor activity"/>
    <property type="evidence" value="ECO:0007669"/>
    <property type="project" value="InterPro"/>
</dbReference>
<dbReference type="Proteomes" id="UP001154329">
    <property type="component" value="Chromosome 1"/>
</dbReference>
<dbReference type="Pfam" id="PF06017">
    <property type="entry name" value="Myosin_TH1"/>
    <property type="match status" value="1"/>
</dbReference>
<reference evidence="2" key="2">
    <citation type="submission" date="2022-10" db="EMBL/GenBank/DDBJ databases">
        <authorList>
            <consortium name="ENA_rothamsted_submissions"/>
            <consortium name="culmorum"/>
            <person name="King R."/>
        </authorList>
    </citation>
    <scope>NUCLEOTIDE SEQUENCE</scope>
</reference>
<dbReference type="PROSITE" id="PS51757">
    <property type="entry name" value="TH1"/>
    <property type="match status" value="1"/>
</dbReference>
<gene>
    <name evidence="2" type="ORF">APHIGO_LOCUS3808</name>
</gene>
<organism evidence="2 3">
    <name type="scientific">Aphis gossypii</name>
    <name type="common">Cotton aphid</name>
    <dbReference type="NCBI Taxonomy" id="80765"/>
    <lineage>
        <taxon>Eukaryota</taxon>
        <taxon>Metazoa</taxon>
        <taxon>Ecdysozoa</taxon>
        <taxon>Arthropoda</taxon>
        <taxon>Hexapoda</taxon>
        <taxon>Insecta</taxon>
        <taxon>Pterygota</taxon>
        <taxon>Neoptera</taxon>
        <taxon>Paraneoptera</taxon>
        <taxon>Hemiptera</taxon>
        <taxon>Sternorrhyncha</taxon>
        <taxon>Aphidomorpha</taxon>
        <taxon>Aphidoidea</taxon>
        <taxon>Aphididae</taxon>
        <taxon>Aphidini</taxon>
        <taxon>Aphis</taxon>
        <taxon>Aphis</taxon>
    </lineage>
</organism>